<organism evidence="8 9">
    <name type="scientific">Urechidicola croceus</name>
    <dbReference type="NCBI Taxonomy" id="1850246"/>
    <lineage>
        <taxon>Bacteria</taxon>
        <taxon>Pseudomonadati</taxon>
        <taxon>Bacteroidota</taxon>
        <taxon>Flavobacteriia</taxon>
        <taxon>Flavobacteriales</taxon>
        <taxon>Flavobacteriaceae</taxon>
        <taxon>Urechidicola</taxon>
    </lineage>
</organism>
<feature type="transmembrane region" description="Helical" evidence="6">
    <location>
        <begin position="25"/>
        <end position="52"/>
    </location>
</feature>
<evidence type="ECO:0000259" key="7">
    <source>
        <dbReference type="Pfam" id="PF09335"/>
    </source>
</evidence>
<dbReference type="KEGG" id="lul:LPB138_06870"/>
<dbReference type="Proteomes" id="UP000176050">
    <property type="component" value="Chromosome"/>
</dbReference>
<feature type="domain" description="VTT" evidence="7">
    <location>
        <begin position="39"/>
        <end position="159"/>
    </location>
</feature>
<evidence type="ECO:0000256" key="5">
    <source>
        <dbReference type="ARBA" id="ARBA00023136"/>
    </source>
</evidence>
<evidence type="ECO:0000256" key="6">
    <source>
        <dbReference type="RuleBase" id="RU366058"/>
    </source>
</evidence>
<name>A0A1D8P766_9FLAO</name>
<dbReference type="PANTHER" id="PTHR12677:SF59">
    <property type="entry name" value="GOLGI APPARATUS MEMBRANE PROTEIN TVP38-RELATED"/>
    <property type="match status" value="1"/>
</dbReference>
<evidence type="ECO:0000256" key="3">
    <source>
        <dbReference type="ARBA" id="ARBA00022692"/>
    </source>
</evidence>
<feature type="transmembrane region" description="Helical" evidence="6">
    <location>
        <begin position="138"/>
        <end position="157"/>
    </location>
</feature>
<evidence type="ECO:0000313" key="9">
    <source>
        <dbReference type="Proteomes" id="UP000176050"/>
    </source>
</evidence>
<evidence type="ECO:0000256" key="2">
    <source>
        <dbReference type="ARBA" id="ARBA00022475"/>
    </source>
</evidence>
<dbReference type="STRING" id="1850246.LPB138_06870"/>
<keyword evidence="4 6" id="KW-1133">Transmembrane helix</keyword>
<protein>
    <recommendedName>
        <fullName evidence="6">TVP38/TMEM64 family membrane protein</fullName>
    </recommendedName>
</protein>
<feature type="transmembrane region" description="Helical" evidence="6">
    <location>
        <begin position="108"/>
        <end position="132"/>
    </location>
</feature>
<feature type="transmembrane region" description="Helical" evidence="6">
    <location>
        <begin position="58"/>
        <end position="87"/>
    </location>
</feature>
<keyword evidence="2 6" id="KW-1003">Cell membrane</keyword>
<sequence length="166" mass="19342">MIQPSIFTTDFLVEFISKFKNEMMIVYIILSLIRGFFLIPSTPFVLSGAILFPDKLLWVLLISMCGIMLSATSLYFFSDILGFSNYFKKKFPNKISHWKKKLRHPKSIYYVILWSFFPFVPTDLMCYASGLIKMPFKNLFIGVFIGEIILVSIYTYFGNSLWGLIF</sequence>
<comment type="similarity">
    <text evidence="6">Belongs to the TVP38/TMEM64 family.</text>
</comment>
<accession>A0A1D8P766</accession>
<reference evidence="8 9" key="1">
    <citation type="submission" date="2016-10" db="EMBL/GenBank/DDBJ databases">
        <title>Lutibacter sp. LPB0138, isolated from marine gastropod.</title>
        <authorList>
            <person name="Kim E."/>
            <person name="Yi H."/>
        </authorList>
    </citation>
    <scope>NUCLEOTIDE SEQUENCE [LARGE SCALE GENOMIC DNA]</scope>
    <source>
        <strain evidence="8 9">LPB0138</strain>
    </source>
</reference>
<evidence type="ECO:0000256" key="4">
    <source>
        <dbReference type="ARBA" id="ARBA00022989"/>
    </source>
</evidence>
<dbReference type="AlphaFoldDB" id="A0A1D8P766"/>
<dbReference type="EMBL" id="CP017478">
    <property type="protein sequence ID" value="AOW20412.1"/>
    <property type="molecule type" value="Genomic_DNA"/>
</dbReference>
<keyword evidence="3 6" id="KW-0812">Transmembrane</keyword>
<dbReference type="GO" id="GO:0005886">
    <property type="term" value="C:plasma membrane"/>
    <property type="evidence" value="ECO:0007669"/>
    <property type="project" value="UniProtKB-SubCell"/>
</dbReference>
<proteinExistence type="inferred from homology"/>
<gene>
    <name evidence="8" type="ORF">LPB138_06870</name>
</gene>
<dbReference type="PANTHER" id="PTHR12677">
    <property type="entry name" value="GOLGI APPARATUS MEMBRANE PROTEIN TVP38-RELATED"/>
    <property type="match status" value="1"/>
</dbReference>
<dbReference type="Pfam" id="PF09335">
    <property type="entry name" value="VTT_dom"/>
    <property type="match status" value="1"/>
</dbReference>
<dbReference type="InterPro" id="IPR032816">
    <property type="entry name" value="VTT_dom"/>
</dbReference>
<evidence type="ECO:0000256" key="1">
    <source>
        <dbReference type="ARBA" id="ARBA00004651"/>
    </source>
</evidence>
<dbReference type="InterPro" id="IPR015414">
    <property type="entry name" value="TMEM64"/>
</dbReference>
<keyword evidence="9" id="KW-1185">Reference proteome</keyword>
<comment type="caution">
    <text evidence="6">Lacks conserved residue(s) required for the propagation of feature annotation.</text>
</comment>
<evidence type="ECO:0000313" key="8">
    <source>
        <dbReference type="EMBL" id="AOW20412.1"/>
    </source>
</evidence>
<comment type="subcellular location">
    <subcellularLocation>
        <location evidence="1 6">Cell membrane</location>
        <topology evidence="1 6">Multi-pass membrane protein</topology>
    </subcellularLocation>
</comment>
<keyword evidence="5 6" id="KW-0472">Membrane</keyword>